<proteinExistence type="predicted"/>
<reference evidence="2 3" key="1">
    <citation type="submission" date="2017-10" db="EMBL/GenBank/DDBJ databases">
        <title>Comparative genomics in systemic dimorphic fungi from Ajellomycetaceae.</title>
        <authorList>
            <person name="Munoz J.F."/>
            <person name="Mcewen J.G."/>
            <person name="Clay O.K."/>
            <person name="Cuomo C.A."/>
        </authorList>
    </citation>
    <scope>NUCLEOTIDE SEQUENCE [LARGE SCALE GENOMIC DNA]</scope>
    <source>
        <strain evidence="2 3">UAMH7299</strain>
    </source>
</reference>
<gene>
    <name evidence="2" type="ORF">AJ80_06697</name>
</gene>
<evidence type="ECO:0000256" key="1">
    <source>
        <dbReference type="SAM" id="MobiDB-lite"/>
    </source>
</evidence>
<evidence type="ECO:0000313" key="3">
    <source>
        <dbReference type="Proteomes" id="UP000224634"/>
    </source>
</evidence>
<name>A0A2B7XTL5_POLH7</name>
<evidence type="ECO:0008006" key="4">
    <source>
        <dbReference type="Google" id="ProtNLM"/>
    </source>
</evidence>
<feature type="region of interest" description="Disordered" evidence="1">
    <location>
        <begin position="1"/>
        <end position="61"/>
    </location>
</feature>
<keyword evidence="3" id="KW-1185">Reference proteome</keyword>
<sequence length="61" mass="6641">MPNFQVGQAVRYKQGEGPEPKTPESTGTIKIVVQEPGESGTGENEEPVYQVGRTPSTFYGR</sequence>
<protein>
    <recommendedName>
        <fullName evidence="4">Hypervirulence associated protein TUDOR domain-containing protein</fullName>
    </recommendedName>
</protein>
<dbReference type="EMBL" id="PDNA01000116">
    <property type="protein sequence ID" value="PGH12536.1"/>
    <property type="molecule type" value="Genomic_DNA"/>
</dbReference>
<evidence type="ECO:0000313" key="2">
    <source>
        <dbReference type="EMBL" id="PGH12536.1"/>
    </source>
</evidence>
<accession>A0A2B7XTL5</accession>
<comment type="caution">
    <text evidence="2">The sequence shown here is derived from an EMBL/GenBank/DDBJ whole genome shotgun (WGS) entry which is preliminary data.</text>
</comment>
<feature type="compositionally biased region" description="Basic and acidic residues" evidence="1">
    <location>
        <begin position="13"/>
        <end position="22"/>
    </location>
</feature>
<dbReference type="Proteomes" id="UP000224634">
    <property type="component" value="Unassembled WGS sequence"/>
</dbReference>
<dbReference type="AlphaFoldDB" id="A0A2B7XTL5"/>
<organism evidence="2 3">
    <name type="scientific">Polytolypa hystricis (strain UAMH7299)</name>
    <dbReference type="NCBI Taxonomy" id="1447883"/>
    <lineage>
        <taxon>Eukaryota</taxon>
        <taxon>Fungi</taxon>
        <taxon>Dikarya</taxon>
        <taxon>Ascomycota</taxon>
        <taxon>Pezizomycotina</taxon>
        <taxon>Eurotiomycetes</taxon>
        <taxon>Eurotiomycetidae</taxon>
        <taxon>Onygenales</taxon>
        <taxon>Onygenales incertae sedis</taxon>
        <taxon>Polytolypa</taxon>
    </lineage>
</organism>